<dbReference type="Proteomes" id="UP000327013">
    <property type="component" value="Unassembled WGS sequence"/>
</dbReference>
<dbReference type="GO" id="GO:0070403">
    <property type="term" value="F:NAD+ binding"/>
    <property type="evidence" value="ECO:0007669"/>
    <property type="project" value="TreeGrafter"/>
</dbReference>
<comment type="caution">
    <text evidence="4">The sequence shown here is derived from an EMBL/GenBank/DDBJ whole genome shotgun (WGS) entry which is preliminary data.</text>
</comment>
<dbReference type="CDD" id="cd12261">
    <property type="entry name" value="RRM1_3_MRN1"/>
    <property type="match status" value="1"/>
</dbReference>
<dbReference type="AlphaFoldDB" id="A0A5N6KQE5"/>
<dbReference type="Gene3D" id="1.10.3660.10">
    <property type="entry name" value="6-phosphogluconate dehydrogenase C-terminal like domain"/>
    <property type="match status" value="2"/>
</dbReference>
<keyword evidence="5" id="KW-1185">Reference proteome</keyword>
<feature type="domain" description="Prephenate/arogenate dehydrogenase" evidence="3">
    <location>
        <begin position="1"/>
        <end position="272"/>
    </location>
</feature>
<dbReference type="GO" id="GO:0006571">
    <property type="term" value="P:tyrosine biosynthetic process"/>
    <property type="evidence" value="ECO:0007669"/>
    <property type="project" value="InterPro"/>
</dbReference>
<name>A0A5N6KQE5_9ROSI</name>
<evidence type="ECO:0000256" key="1">
    <source>
        <dbReference type="ARBA" id="ARBA00023002"/>
    </source>
</evidence>
<dbReference type="SUPFAM" id="SSF48179">
    <property type="entry name" value="6-phosphogluconate dehydrogenase C-terminal domain-like"/>
    <property type="match status" value="2"/>
</dbReference>
<evidence type="ECO:0000313" key="4">
    <source>
        <dbReference type="EMBL" id="KAB8338876.1"/>
    </source>
</evidence>
<sequence length="871" mass="97297">MGKMYTRRLAAAGFRVNACDLPDKFEQLKDEFATQVCGSRFYVVLGSNELRTSQSNVHILEDGHLVSRISDWIIYNVEASSIDTVAGAIVGGQTSCKAPEIAAFHKHLPPDVDIISIHSLHGPGVDPKGQPLRDTRHSFEKVEKVMSCFGSTHVYLSAQEHDIITADTQAVTHAAFLRYPNNQFPWEIGRYLGGIENVKINLTLRIYSNKWHVYAGLAILNPSAKEQITQYAKSVTELYKLMLAGQRKELTERIYAARAAVFHDDDDSHDALLKDEVLDRFSLGERPAERVRNNHLSLLAMVDCWWKLGVVPYDHMICSTPLFRLWLGAAEYLFHNKQLLQEAIDTAIEDDTFRADDLEFTFAARDWSQRVSLKNVSASMEAYKEKFKGIAEYFEPRFAEATRVGNDMVKTILEQTNFRSACLVTETTNASRWSKLVSDSRQLRDTAAPTLRYTVTVACPENFSVAILQTCIANLQIGGLSTQCFTGQGLCFPVLADLDLWTWLNLLMSNFYRPVMTTALIVGGVDDKALDTLIQGHKTESIQVADEIWAPCTTENWTAYSTIPFVARPADSPTIHADPGTSLSGPPAIFSGLSCFHPQSEPKSLDVSPHHKTLQTEHQAMETPSSRPCVNNPLGSDRTLIFNNLPSNATMKDITNIIRGGRLIDMTLFTKDRRATVTFAEGAAEYYTYCRKNDIYIGAKRVEITWADRQFPLFPHIASKIGNGHSRNLLLCNVGRRFTEQSVRDDLEHIDKLIIVDIALEGPNMCIFTNSIHLAGFAKTCMNSRAKYKGIKIQWYPDECAQPIPTQASSTYMHMRLKKPLPPVPKSLSNRFLALKMDESAVADSDHEPDDSSSVSSGVYFSPRSAGTASP</sequence>
<dbReference type="PANTHER" id="PTHR21363">
    <property type="entry name" value="PREPHENATE DEHYDROGENASE"/>
    <property type="match status" value="1"/>
</dbReference>
<dbReference type="PROSITE" id="PS51176">
    <property type="entry name" value="PDH_ADH"/>
    <property type="match status" value="1"/>
</dbReference>
<keyword evidence="1" id="KW-0560">Oxidoreductase</keyword>
<protein>
    <recommendedName>
        <fullName evidence="3">Prephenate/arogenate dehydrogenase domain-containing protein</fullName>
    </recommendedName>
</protein>
<feature type="region of interest" description="Disordered" evidence="2">
    <location>
        <begin position="840"/>
        <end position="871"/>
    </location>
</feature>
<dbReference type="InterPro" id="IPR050812">
    <property type="entry name" value="Preph/Arog_dehydrog"/>
</dbReference>
<dbReference type="PANTHER" id="PTHR21363:SF0">
    <property type="entry name" value="PREPHENATE DEHYDROGENASE [NADP(+)]"/>
    <property type="match status" value="1"/>
</dbReference>
<dbReference type="InterPro" id="IPR008927">
    <property type="entry name" value="6-PGluconate_DH-like_C_sf"/>
</dbReference>
<proteinExistence type="predicted"/>
<evidence type="ECO:0000313" key="5">
    <source>
        <dbReference type="Proteomes" id="UP000327013"/>
    </source>
</evidence>
<organism evidence="4 5">
    <name type="scientific">Carpinus fangiana</name>
    <dbReference type="NCBI Taxonomy" id="176857"/>
    <lineage>
        <taxon>Eukaryota</taxon>
        <taxon>Viridiplantae</taxon>
        <taxon>Streptophyta</taxon>
        <taxon>Embryophyta</taxon>
        <taxon>Tracheophyta</taxon>
        <taxon>Spermatophyta</taxon>
        <taxon>Magnoliopsida</taxon>
        <taxon>eudicotyledons</taxon>
        <taxon>Gunneridae</taxon>
        <taxon>Pentapetalae</taxon>
        <taxon>rosids</taxon>
        <taxon>fabids</taxon>
        <taxon>Fagales</taxon>
        <taxon>Betulaceae</taxon>
        <taxon>Carpinus</taxon>
    </lineage>
</organism>
<dbReference type="InterPro" id="IPR003099">
    <property type="entry name" value="Prephen_DH"/>
</dbReference>
<dbReference type="GO" id="GO:0008977">
    <property type="term" value="F:prephenate dehydrogenase (NAD+) activity"/>
    <property type="evidence" value="ECO:0007669"/>
    <property type="project" value="InterPro"/>
</dbReference>
<evidence type="ECO:0000256" key="2">
    <source>
        <dbReference type="SAM" id="MobiDB-lite"/>
    </source>
</evidence>
<reference evidence="4 5" key="1">
    <citation type="submission" date="2019-06" db="EMBL/GenBank/DDBJ databases">
        <title>A chromosomal-level reference genome of Carpinus fangiana (Coryloideae, Betulaceae).</title>
        <authorList>
            <person name="Yang X."/>
            <person name="Wang Z."/>
            <person name="Zhang L."/>
            <person name="Hao G."/>
            <person name="Liu J."/>
            <person name="Yang Y."/>
        </authorList>
    </citation>
    <scope>NUCLEOTIDE SEQUENCE [LARGE SCALE GENOMIC DNA]</scope>
    <source>
        <strain evidence="4">Cfa_2016G</strain>
        <tissue evidence="4">Leaf</tissue>
    </source>
</reference>
<dbReference type="Gene3D" id="3.40.50.720">
    <property type="entry name" value="NAD(P)-binding Rossmann-like Domain"/>
    <property type="match status" value="1"/>
</dbReference>
<gene>
    <name evidence="4" type="ORF">FH972_021820</name>
</gene>
<dbReference type="InterPro" id="IPR035979">
    <property type="entry name" value="RBD_domain_sf"/>
</dbReference>
<dbReference type="GO" id="GO:0003676">
    <property type="term" value="F:nucleic acid binding"/>
    <property type="evidence" value="ECO:0007669"/>
    <property type="project" value="InterPro"/>
</dbReference>
<dbReference type="OrthoDB" id="5399569at2759"/>
<accession>A0A5N6KQE5</accession>
<dbReference type="GO" id="GO:0004665">
    <property type="term" value="F:prephenate dehydrogenase (NADP+) activity"/>
    <property type="evidence" value="ECO:0007669"/>
    <property type="project" value="InterPro"/>
</dbReference>
<dbReference type="SUPFAM" id="SSF54928">
    <property type="entry name" value="RNA-binding domain, RBD"/>
    <property type="match status" value="1"/>
</dbReference>
<dbReference type="EMBL" id="VIBQ01000010">
    <property type="protein sequence ID" value="KAB8338876.1"/>
    <property type="molecule type" value="Genomic_DNA"/>
</dbReference>
<evidence type="ECO:0000259" key="3">
    <source>
        <dbReference type="PROSITE" id="PS51176"/>
    </source>
</evidence>
<feature type="compositionally biased region" description="Low complexity" evidence="2">
    <location>
        <begin position="852"/>
        <end position="865"/>
    </location>
</feature>
<dbReference type="FunFam" id="1.10.3660.10:FF:000002">
    <property type="entry name" value="Prephenate dehydrogenase [NADP(+)]"/>
    <property type="match status" value="1"/>
</dbReference>